<name>A0A838XRW5_9HYPH</name>
<reference evidence="2 3" key="1">
    <citation type="submission" date="2020-07" db="EMBL/GenBank/DDBJ databases">
        <authorList>
            <person name="Li M."/>
        </authorList>
    </citation>
    <scope>NUCLEOTIDE SEQUENCE [LARGE SCALE GENOMIC DNA]</scope>
    <source>
        <strain evidence="2 3">DSM 23284</strain>
    </source>
</reference>
<dbReference type="EMBL" id="JACEON010000004">
    <property type="protein sequence ID" value="MBA4611296.1"/>
    <property type="molecule type" value="Genomic_DNA"/>
</dbReference>
<reference evidence="2 3" key="2">
    <citation type="submission" date="2020-08" db="EMBL/GenBank/DDBJ databases">
        <title>Stappia taiwanensis sp. nov., isolated from a coastal thermal spring.</title>
        <authorList>
            <person name="Kampfer P."/>
        </authorList>
    </citation>
    <scope>NUCLEOTIDE SEQUENCE [LARGE SCALE GENOMIC DNA]</scope>
    <source>
        <strain evidence="2 3">DSM 23284</strain>
    </source>
</reference>
<keyword evidence="3" id="KW-1185">Reference proteome</keyword>
<evidence type="ECO:0000259" key="1">
    <source>
        <dbReference type="Pfam" id="PF25342"/>
    </source>
</evidence>
<accession>A0A838XRW5</accession>
<evidence type="ECO:0000313" key="2">
    <source>
        <dbReference type="EMBL" id="MBA4611296.1"/>
    </source>
</evidence>
<proteinExistence type="predicted"/>
<protein>
    <recommendedName>
        <fullName evidence="1">PLOD1-3-like GT domain-containing protein</fullName>
    </recommendedName>
</protein>
<comment type="caution">
    <text evidence="2">The sequence shown here is derived from an EMBL/GenBank/DDBJ whole genome shotgun (WGS) entry which is preliminary data.</text>
</comment>
<gene>
    <name evidence="2" type="ORF">H1W37_06525</name>
</gene>
<dbReference type="Proteomes" id="UP000559404">
    <property type="component" value="Unassembled WGS sequence"/>
</dbReference>
<dbReference type="InterPro" id="IPR057589">
    <property type="entry name" value="GT_PLOD"/>
</dbReference>
<dbReference type="Pfam" id="PF25342">
    <property type="entry name" value="GT_PLOD"/>
    <property type="match status" value="1"/>
</dbReference>
<sequence>MPRPSFITQAPRPSPGLSRYEASCALFGAGLLVLGRSDPVPGQIQRLMRLRDHLVTRGADEIVLFTDAANVVLLRDPAGLTEDFERFGAPIVFACEPGFTYRLPGGWGVSRRYPPAGGKSGMYRFLNAGAMIGRAGALRRMLDELDTDIPVDCAHTVLHAWFLAHTGRAALDYDQEIFATSACQAGLETRLFEVREGVLRHRRTGAAPYFLHFPAENRICSNRLLDMMPWMRNLPRLPVRGRDRGSYLINSIENSLSWLLDRPAYPLNDWVRVVLFYLLPGLVAAGLAASCL</sequence>
<dbReference type="RefSeq" id="WP_181759482.1">
    <property type="nucleotide sequence ID" value="NZ_BMCR01000002.1"/>
</dbReference>
<dbReference type="AlphaFoldDB" id="A0A838XRW5"/>
<evidence type="ECO:0000313" key="3">
    <source>
        <dbReference type="Proteomes" id="UP000559404"/>
    </source>
</evidence>
<dbReference type="CDD" id="cd22997">
    <property type="entry name" value="GT_LH"/>
    <property type="match status" value="1"/>
</dbReference>
<feature type="domain" description="PLOD1-3-like GT" evidence="1">
    <location>
        <begin position="7"/>
        <end position="148"/>
    </location>
</feature>
<organism evidence="2 3">
    <name type="scientific">Stappia taiwanensis</name>
    <dbReference type="NCBI Taxonomy" id="992267"/>
    <lineage>
        <taxon>Bacteria</taxon>
        <taxon>Pseudomonadati</taxon>
        <taxon>Pseudomonadota</taxon>
        <taxon>Alphaproteobacteria</taxon>
        <taxon>Hyphomicrobiales</taxon>
        <taxon>Stappiaceae</taxon>
        <taxon>Stappia</taxon>
    </lineage>
</organism>